<reference evidence="2 3" key="1">
    <citation type="submission" date="2020-08" db="EMBL/GenBank/DDBJ databases">
        <title>Sequencing the genomes of 1000 actinobacteria strains.</title>
        <authorList>
            <person name="Klenk H.-P."/>
        </authorList>
    </citation>
    <scope>NUCLEOTIDE SEQUENCE [LARGE SCALE GENOMIC DNA]</scope>
    <source>
        <strain evidence="2 3">DSM 28238</strain>
    </source>
</reference>
<dbReference type="InterPro" id="IPR036034">
    <property type="entry name" value="PDZ_sf"/>
</dbReference>
<dbReference type="Gene3D" id="3.30.230.10">
    <property type="match status" value="1"/>
</dbReference>
<proteinExistence type="predicted"/>
<protein>
    <submittedName>
        <fullName evidence="2">PDZ domain-containing protein</fullName>
    </submittedName>
</protein>
<keyword evidence="3" id="KW-1185">Reference proteome</keyword>
<accession>A0A7W5TV12</accession>
<dbReference type="Proteomes" id="UP000547528">
    <property type="component" value="Unassembled WGS sequence"/>
</dbReference>
<dbReference type="Gene3D" id="2.30.42.10">
    <property type="match status" value="1"/>
</dbReference>
<dbReference type="GO" id="GO:0004252">
    <property type="term" value="F:serine-type endopeptidase activity"/>
    <property type="evidence" value="ECO:0007669"/>
    <property type="project" value="InterPro"/>
</dbReference>
<dbReference type="GO" id="GO:0006508">
    <property type="term" value="P:proteolysis"/>
    <property type="evidence" value="ECO:0007669"/>
    <property type="project" value="InterPro"/>
</dbReference>
<dbReference type="Pfam" id="PF05362">
    <property type="entry name" value="Lon_C"/>
    <property type="match status" value="1"/>
</dbReference>
<evidence type="ECO:0000259" key="1">
    <source>
        <dbReference type="Pfam" id="PF05362"/>
    </source>
</evidence>
<sequence>MTLPLRRTVQLASGTGALLLAAASLAMPSPYMLESPGPTFNTTGEIEDQPVTSVTGAETFDAEGTLALTTIYVTGAPTQTVRVPQAVRGWASGDTDMTPDELVYPSGTTAEEVRQRNTEAMASSQQLSLAAALDHLEIDFEVELFVADFTPDAVEAGTDELLTAGDRILRAAGESVTGLEGLRSAVNEASGEPIELTVARDGGQVNVEVPTYQEADGEYYVGILLGNEFEFPVEAEIQLEDVGGPSAGLMFSLGLIDTMTQESMTGGQDWAGTGTVDPDGTVGPIGGAPLKLVGAQEQGAEHFLAPRDNCDELEGRLPQGLDVYGVEDVDEAVAVVEAVRDGDEDFLAGVEPCGR</sequence>
<gene>
    <name evidence="2" type="ORF">FHX47_001405</name>
</gene>
<dbReference type="SUPFAM" id="SSF50156">
    <property type="entry name" value="PDZ domain-like"/>
    <property type="match status" value="1"/>
</dbReference>
<evidence type="ECO:0000313" key="3">
    <source>
        <dbReference type="Proteomes" id="UP000547528"/>
    </source>
</evidence>
<dbReference type="InterPro" id="IPR020568">
    <property type="entry name" value="Ribosomal_Su5_D2-typ_SF"/>
</dbReference>
<comment type="caution">
    <text evidence="2">The sequence shown here is derived from an EMBL/GenBank/DDBJ whole genome shotgun (WGS) entry which is preliminary data.</text>
</comment>
<dbReference type="InterPro" id="IPR014721">
    <property type="entry name" value="Ribsml_uS5_D2-typ_fold_subgr"/>
</dbReference>
<dbReference type="SUPFAM" id="SSF54211">
    <property type="entry name" value="Ribosomal protein S5 domain 2-like"/>
    <property type="match status" value="1"/>
</dbReference>
<dbReference type="EMBL" id="JACIBT010000003">
    <property type="protein sequence ID" value="MBB3667784.1"/>
    <property type="molecule type" value="Genomic_DNA"/>
</dbReference>
<name>A0A7W5TV12_9MICC</name>
<evidence type="ECO:0000313" key="2">
    <source>
        <dbReference type="EMBL" id="MBB3667784.1"/>
    </source>
</evidence>
<dbReference type="GO" id="GO:0004176">
    <property type="term" value="F:ATP-dependent peptidase activity"/>
    <property type="evidence" value="ECO:0007669"/>
    <property type="project" value="InterPro"/>
</dbReference>
<dbReference type="InterPro" id="IPR008269">
    <property type="entry name" value="Lon_proteolytic"/>
</dbReference>
<feature type="domain" description="Lon proteolytic" evidence="1">
    <location>
        <begin position="244"/>
        <end position="333"/>
    </location>
</feature>
<dbReference type="AlphaFoldDB" id="A0A7W5TV12"/>
<dbReference type="RefSeq" id="WP_183358197.1">
    <property type="nucleotide sequence ID" value="NZ_BAABKR010000001.1"/>
</dbReference>
<organism evidence="2 3">
    <name type="scientific">Garicola koreensis</name>
    <dbReference type="NCBI Taxonomy" id="1262554"/>
    <lineage>
        <taxon>Bacteria</taxon>
        <taxon>Bacillati</taxon>
        <taxon>Actinomycetota</taxon>
        <taxon>Actinomycetes</taxon>
        <taxon>Micrococcales</taxon>
        <taxon>Micrococcaceae</taxon>
        <taxon>Garicola</taxon>
    </lineage>
</organism>